<dbReference type="AlphaFoldDB" id="A0A6C0LJE5"/>
<keyword evidence="1" id="KW-0812">Transmembrane</keyword>
<organism evidence="2">
    <name type="scientific">viral metagenome</name>
    <dbReference type="NCBI Taxonomy" id="1070528"/>
    <lineage>
        <taxon>unclassified sequences</taxon>
        <taxon>metagenomes</taxon>
        <taxon>organismal metagenomes</taxon>
    </lineage>
</organism>
<dbReference type="InterPro" id="IPR013320">
    <property type="entry name" value="ConA-like_dom_sf"/>
</dbReference>
<name>A0A6C0LJE5_9ZZZZ</name>
<feature type="transmembrane region" description="Helical" evidence="1">
    <location>
        <begin position="38"/>
        <end position="58"/>
    </location>
</feature>
<accession>A0A6C0LJE5</accession>
<evidence type="ECO:0000313" key="2">
    <source>
        <dbReference type="EMBL" id="QHU30115.1"/>
    </source>
</evidence>
<dbReference type="Pfam" id="PF13385">
    <property type="entry name" value="Laminin_G_3"/>
    <property type="match status" value="1"/>
</dbReference>
<reference evidence="2" key="1">
    <citation type="journal article" date="2020" name="Nature">
        <title>Giant virus diversity and host interactions through global metagenomics.</title>
        <authorList>
            <person name="Schulz F."/>
            <person name="Roux S."/>
            <person name="Paez-Espino D."/>
            <person name="Jungbluth S."/>
            <person name="Walsh D.A."/>
            <person name="Denef V.J."/>
            <person name="McMahon K.D."/>
            <person name="Konstantinidis K.T."/>
            <person name="Eloe-Fadrosh E.A."/>
            <person name="Kyrpides N.C."/>
            <person name="Woyke T."/>
        </authorList>
    </citation>
    <scope>NUCLEOTIDE SEQUENCE</scope>
    <source>
        <strain evidence="2">GVMAG-M-3300027833-11</strain>
    </source>
</reference>
<keyword evidence="1" id="KW-1133">Transmembrane helix</keyword>
<evidence type="ECO:0008006" key="3">
    <source>
        <dbReference type="Google" id="ProtNLM"/>
    </source>
</evidence>
<dbReference type="SUPFAM" id="SSF49899">
    <property type="entry name" value="Concanavalin A-like lectins/glucanases"/>
    <property type="match status" value="1"/>
</dbReference>
<protein>
    <recommendedName>
        <fullName evidence="3">Lectin/glucanase superfamily protein</fullName>
    </recommendedName>
</protein>
<keyword evidence="1" id="KW-0472">Membrane</keyword>
<proteinExistence type="predicted"/>
<dbReference type="EMBL" id="MN740503">
    <property type="protein sequence ID" value="QHU30115.1"/>
    <property type="molecule type" value="Genomic_DNA"/>
</dbReference>
<dbReference type="Gene3D" id="2.60.120.200">
    <property type="match status" value="1"/>
</dbReference>
<evidence type="ECO:0000256" key="1">
    <source>
        <dbReference type="SAM" id="Phobius"/>
    </source>
</evidence>
<sequence>MSSQFSRVSDTGGQSSFSSFSSNKYMAGTKEFLESNSIVAKFAFLLLVLLLFVMALRLGTSIMSWIFSPSTDPILINGMVDAKQMMRIPQDPSVNGAIPIMRSKGSDEGLVFTWSVWINIDDLQYRQNEYRHIFHKGNDDINVTKAPIGMNQPNNAPGLYIAPGTNDLVVVMNTFENINEEVIVKDIPINKWLNVIIRVDEQHKLDVYINGRLVRRHILKSVPRQNYGDVYVSMNGGFSGYTSSLRYFNTAIGQNQIQSIVDNGPSLKMIGSNMDDAKPRYLSLRWFFAGNGDMYNPSS</sequence>